<keyword evidence="2" id="KW-0547">Nucleotide-binding</keyword>
<sequence>MAQVAKTKPQKDYSALGLKCGLELHQQLETGRKLFCHCKTDLRLDEPQVTITRHMRPTLSELGEYDKAALMEFKKQKKIVYEIPDSVCSYEIDETPPFDPDPNAIDLAITIARLLQMDILDELHVNRKQYLDGSIPAGFQRSMIVGMGGKIKAAGRVINLDMLAIEEDSCREISNIGRIITWRVDRLGIPLVEIVTKTIAISDPNEIKLIAEGIGRILRATEKVKRGLGTIRQDLNISIEQGARIEIKGVQVLDMLPEYVRQEVDRQLALLEIKELLEKKKFTSETYIAEFKDCKNVFIKTTSKLLKEAIKDKQHIEGVKLPGMKGILSKKIQAEKTFGKELAERVKVITGLGGILHTDELLNYGVKDDEVASLCKFFKCKSTDAVVLVIGKKEDTISALSEIIIRVKEIFSGVPEETRH</sequence>
<proteinExistence type="inferred from homology"/>
<dbReference type="Gene3D" id="3.30.1360.30">
    <property type="entry name" value="GAD-like domain"/>
    <property type="match status" value="1"/>
</dbReference>
<dbReference type="NCBIfam" id="NF003107">
    <property type="entry name" value="PRK04028.1"/>
    <property type="match status" value="1"/>
</dbReference>
<evidence type="ECO:0000259" key="5">
    <source>
        <dbReference type="Pfam" id="PF02934"/>
    </source>
</evidence>
<keyword evidence="3" id="KW-0067">ATP-binding</keyword>
<feature type="non-terminal residue" evidence="7">
    <location>
        <position position="420"/>
    </location>
</feature>
<reference evidence="7" key="1">
    <citation type="journal article" date="2014" name="Front. Microbiol.">
        <title>High frequency of phylogenetically diverse reductive dehalogenase-homologous genes in deep subseafloor sedimentary metagenomes.</title>
        <authorList>
            <person name="Kawai M."/>
            <person name="Futagami T."/>
            <person name="Toyoda A."/>
            <person name="Takaki Y."/>
            <person name="Nishi S."/>
            <person name="Hori S."/>
            <person name="Arai W."/>
            <person name="Tsubouchi T."/>
            <person name="Morono Y."/>
            <person name="Uchiyama I."/>
            <person name="Ito T."/>
            <person name="Fujiyama A."/>
            <person name="Inagaki F."/>
            <person name="Takami H."/>
        </authorList>
    </citation>
    <scope>NUCLEOTIDE SEQUENCE</scope>
    <source>
        <strain evidence="7">Expedition CK06-06</strain>
    </source>
</reference>
<dbReference type="HAMAP" id="MF_00588">
    <property type="entry name" value="GatE"/>
    <property type="match status" value="1"/>
</dbReference>
<dbReference type="GO" id="GO:0005524">
    <property type="term" value="F:ATP binding"/>
    <property type="evidence" value="ECO:0007669"/>
    <property type="project" value="UniProtKB-KW"/>
</dbReference>
<evidence type="ECO:0000256" key="1">
    <source>
        <dbReference type="ARBA" id="ARBA00022598"/>
    </source>
</evidence>
<dbReference type="GO" id="GO:0005737">
    <property type="term" value="C:cytoplasm"/>
    <property type="evidence" value="ECO:0007669"/>
    <property type="project" value="InterPro"/>
</dbReference>
<accession>X0YTZ8</accession>
<dbReference type="InterPro" id="IPR014746">
    <property type="entry name" value="Gln_synth/guanido_kin_cat_dom"/>
</dbReference>
<dbReference type="GO" id="GO:0004812">
    <property type="term" value="F:aminoacyl-tRNA ligase activity"/>
    <property type="evidence" value="ECO:0007669"/>
    <property type="project" value="InterPro"/>
</dbReference>
<dbReference type="GO" id="GO:0050567">
    <property type="term" value="F:glutaminyl-tRNA synthase (glutamine-hydrolyzing) activity"/>
    <property type="evidence" value="ECO:0007669"/>
    <property type="project" value="TreeGrafter"/>
</dbReference>
<dbReference type="InterPro" id="IPR017959">
    <property type="entry name" value="Asn/Gln-tRNA_amidoTrfase_suB/E"/>
</dbReference>
<evidence type="ECO:0000256" key="2">
    <source>
        <dbReference type="ARBA" id="ARBA00022741"/>
    </source>
</evidence>
<dbReference type="InterPro" id="IPR029351">
    <property type="entry name" value="GAD_dom"/>
</dbReference>
<dbReference type="PANTHER" id="PTHR11659">
    <property type="entry name" value="GLUTAMYL-TRNA GLN AMIDOTRANSFERASE SUBUNIT B MITOCHONDRIAL AND PROKARYOTIC PET112-RELATED"/>
    <property type="match status" value="1"/>
</dbReference>
<evidence type="ECO:0000256" key="3">
    <source>
        <dbReference type="ARBA" id="ARBA00022840"/>
    </source>
</evidence>
<name>X0YTZ8_9ZZZZ</name>
<evidence type="ECO:0008006" key="8">
    <source>
        <dbReference type="Google" id="ProtNLM"/>
    </source>
</evidence>
<evidence type="ECO:0000256" key="4">
    <source>
        <dbReference type="ARBA" id="ARBA00022917"/>
    </source>
</evidence>
<dbReference type="SUPFAM" id="SSF55931">
    <property type="entry name" value="Glutamine synthetase/guanido kinase"/>
    <property type="match status" value="1"/>
</dbReference>
<dbReference type="InterPro" id="IPR004115">
    <property type="entry name" value="GAD-like_sf"/>
</dbReference>
<dbReference type="SUPFAM" id="SSF55261">
    <property type="entry name" value="GAD domain-like"/>
    <property type="match status" value="1"/>
</dbReference>
<dbReference type="GO" id="GO:0070681">
    <property type="term" value="P:glutaminyl-tRNAGln biosynthesis via transamidation"/>
    <property type="evidence" value="ECO:0007669"/>
    <property type="project" value="TreeGrafter"/>
</dbReference>
<comment type="caution">
    <text evidence="7">The sequence shown here is derived from an EMBL/GenBank/DDBJ whole genome shotgun (WGS) entry which is preliminary data.</text>
</comment>
<dbReference type="InterPro" id="IPR004414">
    <property type="entry name" value="GatE"/>
</dbReference>
<evidence type="ECO:0000313" key="7">
    <source>
        <dbReference type="EMBL" id="GAG60054.1"/>
    </source>
</evidence>
<dbReference type="EMBL" id="BART01002341">
    <property type="protein sequence ID" value="GAG60054.1"/>
    <property type="molecule type" value="Genomic_DNA"/>
</dbReference>
<protein>
    <recommendedName>
        <fullName evidence="8">Aspartyl/Glutamyl-tRNA(Gln) amidotransferase subunit B/E catalytic domain-containing protein</fullName>
    </recommendedName>
</protein>
<evidence type="ECO:0000259" key="6">
    <source>
        <dbReference type="Pfam" id="PF02938"/>
    </source>
</evidence>
<keyword evidence="4" id="KW-0648">Protein biosynthesis</keyword>
<dbReference type="InterPro" id="IPR006075">
    <property type="entry name" value="Asn/Gln-tRNA_Trfase_suB/E_cat"/>
</dbReference>
<feature type="domain" description="GAD" evidence="6">
    <location>
        <begin position="307"/>
        <end position="399"/>
    </location>
</feature>
<keyword evidence="1" id="KW-0436">Ligase</keyword>
<dbReference type="NCBIfam" id="TIGR00134">
    <property type="entry name" value="gatE_arch"/>
    <property type="match status" value="1"/>
</dbReference>
<gene>
    <name evidence="7" type="ORF">S01H4_07225</name>
</gene>
<dbReference type="Pfam" id="PF02934">
    <property type="entry name" value="GatB_N"/>
    <property type="match status" value="1"/>
</dbReference>
<dbReference type="Pfam" id="PF02938">
    <property type="entry name" value="GAD"/>
    <property type="match status" value="1"/>
</dbReference>
<dbReference type="GO" id="GO:0006412">
    <property type="term" value="P:translation"/>
    <property type="evidence" value="ECO:0007669"/>
    <property type="project" value="UniProtKB-KW"/>
</dbReference>
<organism evidence="7">
    <name type="scientific">marine sediment metagenome</name>
    <dbReference type="NCBI Taxonomy" id="412755"/>
    <lineage>
        <taxon>unclassified sequences</taxon>
        <taxon>metagenomes</taxon>
        <taxon>ecological metagenomes</taxon>
    </lineage>
</organism>
<dbReference type="AlphaFoldDB" id="X0YTZ8"/>
<feature type="domain" description="Aspartyl/Glutamyl-tRNA(Gln) amidotransferase subunit B/E catalytic" evidence="5">
    <location>
        <begin position="19"/>
        <end position="285"/>
    </location>
</feature>
<dbReference type="PANTHER" id="PTHR11659:SF2">
    <property type="entry name" value="GLUTAMYL-TRNA(GLN) AMIDOTRANSFERASE SUBUNIT E"/>
    <property type="match status" value="1"/>
</dbReference>